<dbReference type="RefSeq" id="XP_062730406.1">
    <property type="nucleotide sequence ID" value="XM_062872736.1"/>
</dbReference>
<name>A0ABR0FBS2_9PEZI</name>
<dbReference type="CDD" id="cd09317">
    <property type="entry name" value="TDT_Mae1_like"/>
    <property type="match status" value="1"/>
</dbReference>
<dbReference type="InterPro" id="IPR038665">
    <property type="entry name" value="Voltage-dep_anion_channel_sf"/>
</dbReference>
<keyword evidence="9" id="KW-1185">Reference proteome</keyword>
<feature type="transmembrane region" description="Helical" evidence="6">
    <location>
        <begin position="188"/>
        <end position="205"/>
    </location>
</feature>
<evidence type="ECO:0000259" key="7">
    <source>
        <dbReference type="Pfam" id="PF04116"/>
    </source>
</evidence>
<dbReference type="InterPro" id="IPR006694">
    <property type="entry name" value="Fatty_acid_hydroxylase"/>
</dbReference>
<dbReference type="Pfam" id="PF04116">
    <property type="entry name" value="FA_hydroxylase"/>
    <property type="match status" value="1"/>
</dbReference>
<evidence type="ECO:0000256" key="2">
    <source>
        <dbReference type="ARBA" id="ARBA00022692"/>
    </source>
</evidence>
<feature type="transmembrane region" description="Helical" evidence="6">
    <location>
        <begin position="229"/>
        <end position="250"/>
    </location>
</feature>
<feature type="domain" description="Fatty acid hydroxylase" evidence="7">
    <location>
        <begin position="709"/>
        <end position="831"/>
    </location>
</feature>
<keyword evidence="4 6" id="KW-0472">Membrane</keyword>
<organism evidence="8 9">
    <name type="scientific">Podospora bellae-mahoneyi</name>
    <dbReference type="NCBI Taxonomy" id="2093777"/>
    <lineage>
        <taxon>Eukaryota</taxon>
        <taxon>Fungi</taxon>
        <taxon>Dikarya</taxon>
        <taxon>Ascomycota</taxon>
        <taxon>Pezizomycotina</taxon>
        <taxon>Sordariomycetes</taxon>
        <taxon>Sordariomycetidae</taxon>
        <taxon>Sordariales</taxon>
        <taxon>Podosporaceae</taxon>
        <taxon>Podospora</taxon>
    </lineage>
</organism>
<sequence>MPTSVQDYQPAMTSGTTAVANLGLITSRPTGRQGSISDPESAMSTITDQCAPPTPPSPRSRTPPPPPPPCRRPSVTVSMVHGDSVDELGAEPRLAVLHRIPTYLQPPLPWRERLLHFTFAWYTVTMSTSGIAMVIALTPHRFTGLGTIGLVIFLLDLLAFLFITVMIILRLVMYQRTFRRAFTRPHEALFISTLWLSICAMLLNIDEYGRIFLNPAAYLRLAPFMRVAFWIYLAVTFLFSVLQYHLLFTVKEERRLSIDAMTPAWILPIFPVMLAGSLAGSLAKSQPAIQALEMISAGLAAQGLGILVSMFYYSTYLSRLMAFGLPVQRPGMFIAVGPPSFTCSALVAMAGEVPRILVGLPAMEVITFSGGNPGVNIQTLGAGIRLLAMTTAVFLWGLSFWFFASATTAVVAGMPDRKFHLSWWSFVFPNVGFTLACIRMGRVLESAGMLWFSTVMTVLLVVAWGFIGFRCAVAVHKREIPGSRRAFVLTPVIHGQPSMSLHVLFEELSGGDLRGMGIYLQGQVANPASNVNAEAPRLGKLPRSLSQSRGLQSSKHSAPQQVEKRPTNSSSSHTQQGNPDESIISMASISLGAFQLYWASIVRTYSPGQIEFFGSLAVQLLFFWVPAIAYTALDYILPSFSARHKLQPAPKQPTWKEIKHCAYIVGRNQLMNTVFALLMLARSHYTGNPSSFQITETPPTLNIFLRDFLISWIVREISFYYVHRLFHTPRFYKMIHKVHHEFIAPVALAAQYAHPIEQVVANTLPVVMAPILLRTHILTFWAFLSWQLIETSTVHSGYDFFGAIAKGHDVHHEKFVVNYGAYGWMDWLHGTGPKQRPMSKNKRN</sequence>
<evidence type="ECO:0000256" key="4">
    <source>
        <dbReference type="ARBA" id="ARBA00023136"/>
    </source>
</evidence>
<dbReference type="PANTHER" id="PTHR31162:SF0">
    <property type="entry name" value="MALIC ACID TRANSPORT PROTEIN"/>
    <property type="match status" value="1"/>
</dbReference>
<feature type="compositionally biased region" description="Pro residues" evidence="5">
    <location>
        <begin position="52"/>
        <end position="71"/>
    </location>
</feature>
<feature type="transmembrane region" description="Helical" evidence="6">
    <location>
        <begin position="294"/>
        <end position="313"/>
    </location>
</feature>
<keyword evidence="3 6" id="KW-1133">Transmembrane helix</keyword>
<feature type="compositionally biased region" description="Polar residues" evidence="5">
    <location>
        <begin position="567"/>
        <end position="579"/>
    </location>
</feature>
<evidence type="ECO:0000256" key="6">
    <source>
        <dbReference type="SAM" id="Phobius"/>
    </source>
</evidence>
<comment type="subcellular location">
    <subcellularLocation>
        <location evidence="1">Membrane</location>
        <topology evidence="1">Multi-pass membrane protein</topology>
    </subcellularLocation>
</comment>
<gene>
    <name evidence="8" type="ORF">QC761_0073960</name>
</gene>
<feature type="transmembrane region" description="Helical" evidence="6">
    <location>
        <begin position="583"/>
        <end position="600"/>
    </location>
</feature>
<dbReference type="EMBL" id="JAFFGZ010000007">
    <property type="protein sequence ID" value="KAK4641430.1"/>
    <property type="molecule type" value="Genomic_DNA"/>
</dbReference>
<feature type="transmembrane region" description="Helical" evidence="6">
    <location>
        <begin position="333"/>
        <end position="351"/>
    </location>
</feature>
<feature type="compositionally biased region" description="Polar residues" evidence="5">
    <location>
        <begin position="27"/>
        <end position="48"/>
    </location>
</feature>
<dbReference type="InterPro" id="IPR004695">
    <property type="entry name" value="SLAC1/Mae1/Ssu1/TehA"/>
</dbReference>
<dbReference type="PANTHER" id="PTHR31162">
    <property type="entry name" value="MALIC ACID TRANSPORT PROTEIN-RELATED"/>
    <property type="match status" value="1"/>
</dbReference>
<feature type="transmembrane region" description="Helical" evidence="6">
    <location>
        <begin position="393"/>
        <end position="414"/>
    </location>
</feature>
<feature type="transmembrane region" description="Helical" evidence="6">
    <location>
        <begin position="119"/>
        <end position="138"/>
    </location>
</feature>
<reference evidence="8 9" key="1">
    <citation type="journal article" date="2023" name="bioRxiv">
        <title>High-quality genome assemblies of four members of thePodospora anserinaspecies complex.</title>
        <authorList>
            <person name="Ament-Velasquez S.L."/>
            <person name="Vogan A.A."/>
            <person name="Wallerman O."/>
            <person name="Hartmann F."/>
            <person name="Gautier V."/>
            <person name="Silar P."/>
            <person name="Giraud T."/>
            <person name="Johannesson H."/>
        </authorList>
    </citation>
    <scope>NUCLEOTIDE SEQUENCE [LARGE SCALE GENOMIC DNA]</scope>
    <source>
        <strain evidence="8 9">CBS 112042</strain>
    </source>
</reference>
<feature type="transmembrane region" description="Helical" evidence="6">
    <location>
        <begin position="144"/>
        <end position="168"/>
    </location>
</feature>
<dbReference type="Pfam" id="PF03595">
    <property type="entry name" value="SLAC1"/>
    <property type="match status" value="1"/>
</dbReference>
<feature type="transmembrane region" description="Helical" evidence="6">
    <location>
        <begin position="450"/>
        <end position="475"/>
    </location>
</feature>
<keyword evidence="2 6" id="KW-0812">Transmembrane</keyword>
<dbReference type="GeneID" id="87892011"/>
<evidence type="ECO:0000256" key="1">
    <source>
        <dbReference type="ARBA" id="ARBA00004141"/>
    </source>
</evidence>
<evidence type="ECO:0000256" key="5">
    <source>
        <dbReference type="SAM" id="MobiDB-lite"/>
    </source>
</evidence>
<feature type="transmembrane region" description="Helical" evidence="6">
    <location>
        <begin position="421"/>
        <end position="444"/>
    </location>
</feature>
<evidence type="ECO:0000313" key="8">
    <source>
        <dbReference type="EMBL" id="KAK4641430.1"/>
    </source>
</evidence>
<feature type="region of interest" description="Disordered" evidence="5">
    <location>
        <begin position="549"/>
        <end position="579"/>
    </location>
</feature>
<accession>A0ABR0FBS2</accession>
<dbReference type="Proteomes" id="UP001322138">
    <property type="component" value="Unassembled WGS sequence"/>
</dbReference>
<evidence type="ECO:0000313" key="9">
    <source>
        <dbReference type="Proteomes" id="UP001322138"/>
    </source>
</evidence>
<dbReference type="Gene3D" id="1.50.10.150">
    <property type="entry name" value="Voltage-dependent anion channel"/>
    <property type="match status" value="1"/>
</dbReference>
<dbReference type="InterPro" id="IPR030185">
    <property type="entry name" value="Mae1"/>
</dbReference>
<evidence type="ECO:0000256" key="3">
    <source>
        <dbReference type="ARBA" id="ARBA00022989"/>
    </source>
</evidence>
<feature type="transmembrane region" description="Helical" evidence="6">
    <location>
        <begin position="262"/>
        <end position="282"/>
    </location>
</feature>
<comment type="caution">
    <text evidence="8">The sequence shown here is derived from an EMBL/GenBank/DDBJ whole genome shotgun (WGS) entry which is preliminary data.</text>
</comment>
<proteinExistence type="predicted"/>
<protein>
    <recommendedName>
        <fullName evidence="7">Fatty acid hydroxylase domain-containing protein</fullName>
    </recommendedName>
</protein>
<feature type="region of interest" description="Disordered" evidence="5">
    <location>
        <begin position="20"/>
        <end position="73"/>
    </location>
</feature>
<feature type="transmembrane region" description="Helical" evidence="6">
    <location>
        <begin position="612"/>
        <end position="637"/>
    </location>
</feature>